<dbReference type="AlphaFoldDB" id="A0A915KK99"/>
<proteinExistence type="predicted"/>
<dbReference type="WBParaSite" id="nRc.2.0.1.t39190-RA">
    <property type="protein sequence ID" value="nRc.2.0.1.t39190-RA"/>
    <property type="gene ID" value="nRc.2.0.1.g39190"/>
</dbReference>
<dbReference type="Proteomes" id="UP000887565">
    <property type="component" value="Unplaced"/>
</dbReference>
<sequence length="136" mass="16732">MPVESIGVWKKETDNTDPWIQFWEVIDRRKAHDILEVEKSLKKRVGYRVRHAQARPATSKVSKRWIRKDSDTQRKEKSEMPEKDRKRKQESQHRDESHHEKSMSKGKKRKEAEEESWRREIDDYERAYERKEKEKR</sequence>
<feature type="region of interest" description="Disordered" evidence="1">
    <location>
        <begin position="48"/>
        <end position="118"/>
    </location>
</feature>
<organism evidence="2 3">
    <name type="scientific">Romanomermis culicivorax</name>
    <name type="common">Nematode worm</name>
    <dbReference type="NCBI Taxonomy" id="13658"/>
    <lineage>
        <taxon>Eukaryota</taxon>
        <taxon>Metazoa</taxon>
        <taxon>Ecdysozoa</taxon>
        <taxon>Nematoda</taxon>
        <taxon>Enoplea</taxon>
        <taxon>Dorylaimia</taxon>
        <taxon>Mermithida</taxon>
        <taxon>Mermithoidea</taxon>
        <taxon>Mermithidae</taxon>
        <taxon>Romanomermis</taxon>
    </lineage>
</organism>
<feature type="compositionally biased region" description="Basic and acidic residues" evidence="1">
    <location>
        <begin position="67"/>
        <end position="103"/>
    </location>
</feature>
<evidence type="ECO:0000313" key="2">
    <source>
        <dbReference type="Proteomes" id="UP000887565"/>
    </source>
</evidence>
<keyword evidence="2" id="KW-1185">Reference proteome</keyword>
<accession>A0A915KK99</accession>
<name>A0A915KK99_ROMCU</name>
<evidence type="ECO:0000313" key="3">
    <source>
        <dbReference type="WBParaSite" id="nRc.2.0.1.t39190-RA"/>
    </source>
</evidence>
<evidence type="ECO:0000256" key="1">
    <source>
        <dbReference type="SAM" id="MobiDB-lite"/>
    </source>
</evidence>
<reference evidence="3" key="1">
    <citation type="submission" date="2022-11" db="UniProtKB">
        <authorList>
            <consortium name="WormBaseParasite"/>
        </authorList>
    </citation>
    <scope>IDENTIFICATION</scope>
</reference>
<protein>
    <submittedName>
        <fullName evidence="3">Uncharacterized protein</fullName>
    </submittedName>
</protein>